<dbReference type="Pfam" id="PF11193">
    <property type="entry name" value="DUF2812"/>
    <property type="match status" value="1"/>
</dbReference>
<accession>A0A0K9FE61</accession>
<evidence type="ECO:0008006" key="4">
    <source>
        <dbReference type="Google" id="ProtNLM"/>
    </source>
</evidence>
<feature type="transmembrane region" description="Helical" evidence="1">
    <location>
        <begin position="110"/>
        <end position="130"/>
    </location>
</feature>
<keyword evidence="1" id="KW-1133">Transmembrane helix</keyword>
<dbReference type="EMBL" id="LFXJ01000005">
    <property type="protein sequence ID" value="KMY32819.1"/>
    <property type="molecule type" value="Genomic_DNA"/>
</dbReference>
<name>A0A0K9FE61_9BACI</name>
<gene>
    <name evidence="2" type="ORF">ACZ11_12080</name>
</gene>
<dbReference type="GeneID" id="96598970"/>
<dbReference type="InterPro" id="IPR021359">
    <property type="entry name" value="DUF2812"/>
</dbReference>
<evidence type="ECO:0000313" key="3">
    <source>
        <dbReference type="Proteomes" id="UP000037326"/>
    </source>
</evidence>
<dbReference type="AlphaFoldDB" id="A0A0K9FE61"/>
<dbReference type="PATRIC" id="fig|582475.4.peg.2041"/>
<proteinExistence type="predicted"/>
<keyword evidence="1" id="KW-0472">Membrane</keyword>
<comment type="caution">
    <text evidence="2">The sequence shown here is derived from an EMBL/GenBank/DDBJ whole genome shotgun (WGS) entry which is preliminary data.</text>
</comment>
<evidence type="ECO:0000313" key="2">
    <source>
        <dbReference type="EMBL" id="KMY32819.1"/>
    </source>
</evidence>
<keyword evidence="1" id="KW-0812">Transmembrane</keyword>
<dbReference type="OrthoDB" id="8757095at2"/>
<feature type="transmembrane region" description="Helical" evidence="1">
    <location>
        <begin position="136"/>
        <end position="158"/>
    </location>
</feature>
<reference evidence="3" key="1">
    <citation type="submission" date="2015-07" db="EMBL/GenBank/DDBJ databases">
        <authorList>
            <consortium name="Consortium for Microbial Forensics and Genomics (microFORGE)"/>
            <person name="Knight B.M."/>
            <person name="Roberts D.P."/>
            <person name="Lin D."/>
            <person name="Hari K."/>
            <person name="Fletcher J."/>
            <person name="Melcher U."/>
            <person name="Blagden T."/>
            <person name="Winegar R.A."/>
        </authorList>
    </citation>
    <scope>NUCLEOTIDE SEQUENCE [LARGE SCALE GENOMIC DNA]</scope>
    <source>
        <strain evidence="3">DSM 23493</strain>
    </source>
</reference>
<protein>
    <recommendedName>
        <fullName evidence="4">DUF2812 domain-containing protein</fullName>
    </recommendedName>
</protein>
<sequence>MKKRVYRFFLDYEKEEAWVNDMAEQGWHLKCTMVGYFIFEKGEPGQYIYRNELIKGKSQDYFDFLESMNIEFVSKFGVWAYYRKKKSEGPFELFSDSSSKIKYLKSISRLFIAVTFLNLLIGFFNLYIGLGESTERFLNTGVSFLNFVVVMIMCMQILKVERRKKGLQRELHIFEA</sequence>
<evidence type="ECO:0000256" key="1">
    <source>
        <dbReference type="SAM" id="Phobius"/>
    </source>
</evidence>
<dbReference type="RefSeq" id="WP_049666383.1">
    <property type="nucleotide sequence ID" value="NZ_LFXJ01000005.1"/>
</dbReference>
<dbReference type="Proteomes" id="UP000037326">
    <property type="component" value="Unassembled WGS sequence"/>
</dbReference>
<organism evidence="2 3">
    <name type="scientific">Lysinibacillus xylanilyticus</name>
    <dbReference type="NCBI Taxonomy" id="582475"/>
    <lineage>
        <taxon>Bacteria</taxon>
        <taxon>Bacillati</taxon>
        <taxon>Bacillota</taxon>
        <taxon>Bacilli</taxon>
        <taxon>Bacillales</taxon>
        <taxon>Bacillaceae</taxon>
        <taxon>Lysinibacillus</taxon>
    </lineage>
</organism>